<dbReference type="AlphaFoldDB" id="A0A151A7L8"/>
<dbReference type="InterPro" id="IPR015231">
    <property type="entry name" value="DUF1934"/>
</dbReference>
<dbReference type="Proteomes" id="UP000075418">
    <property type="component" value="Unassembled WGS sequence"/>
</dbReference>
<evidence type="ECO:0000313" key="1">
    <source>
        <dbReference type="EMBL" id="KYH15225.1"/>
    </source>
</evidence>
<name>A0A151A7L8_9STAP</name>
<proteinExistence type="predicted"/>
<dbReference type="RefSeq" id="WP_061855367.1">
    <property type="nucleotide sequence ID" value="NZ_LUGM01000002.1"/>
</dbReference>
<dbReference type="SUPFAM" id="SSF50814">
    <property type="entry name" value="Lipocalins"/>
    <property type="match status" value="1"/>
</dbReference>
<dbReference type="Pfam" id="PF09148">
    <property type="entry name" value="DUF1934"/>
    <property type="match status" value="1"/>
</dbReference>
<evidence type="ECO:0008006" key="3">
    <source>
        <dbReference type="Google" id="ProtNLM"/>
    </source>
</evidence>
<evidence type="ECO:0000313" key="2">
    <source>
        <dbReference type="Proteomes" id="UP000075418"/>
    </source>
</evidence>
<gene>
    <name evidence="1" type="ORF">A0131_10665</name>
</gene>
<dbReference type="Gene3D" id="2.40.128.20">
    <property type="match status" value="1"/>
</dbReference>
<reference evidence="1 2" key="1">
    <citation type="submission" date="2016-02" db="EMBL/GenBank/DDBJ databases">
        <title>Draft genome sequence of hydrocarbon degrading Staphylococcus saprophyticus Strain CNV2, isolated from crude-oil contaminated soil from Noonmati Oil Refinery, Guwahati, Assam, India.</title>
        <authorList>
            <person name="Mukherjee A."/>
            <person name="Chettri B."/>
            <person name="Langpoklakpam J."/>
            <person name="Singh A.K."/>
            <person name="Chattopadhyay D.J."/>
        </authorList>
    </citation>
    <scope>NUCLEOTIDE SEQUENCE [LARGE SCALE GENOMIC DNA]</scope>
    <source>
        <strain evidence="1 2">CNV2</strain>
    </source>
</reference>
<dbReference type="EMBL" id="LUGM01000002">
    <property type="protein sequence ID" value="KYH15225.1"/>
    <property type="molecule type" value="Genomic_DNA"/>
</dbReference>
<sequence length="142" mass="16667">MDYNVDIQTKQVVKQLDEKNKFSFKTHGTWSKRNAEFIRYQEVIDDATVNVTIKIEQSGVKIIRKGDINMNLHFVEGEDTFTLYEVGGGRIPLTVRTHSILHFVTDHGGKLKVHYDLWQEEEKMGTYQFEITYKEQSENEHN</sequence>
<organism evidence="1 2">
    <name type="scientific">Staphylococcus kloosii</name>
    <dbReference type="NCBI Taxonomy" id="29384"/>
    <lineage>
        <taxon>Bacteria</taxon>
        <taxon>Bacillati</taxon>
        <taxon>Bacillota</taxon>
        <taxon>Bacilli</taxon>
        <taxon>Bacillales</taxon>
        <taxon>Staphylococcaceae</taxon>
        <taxon>Staphylococcus</taxon>
    </lineage>
</organism>
<dbReference type="InterPro" id="IPR012674">
    <property type="entry name" value="Calycin"/>
</dbReference>
<protein>
    <recommendedName>
        <fullName evidence="3">DUF1934 domain-containing protein</fullName>
    </recommendedName>
</protein>
<accession>A0A151A7L8</accession>
<comment type="caution">
    <text evidence="1">The sequence shown here is derived from an EMBL/GenBank/DDBJ whole genome shotgun (WGS) entry which is preliminary data.</text>
</comment>